<proteinExistence type="predicted"/>
<protein>
    <submittedName>
        <fullName evidence="1">Uncharacterized protein</fullName>
    </submittedName>
</protein>
<evidence type="ECO:0000313" key="1">
    <source>
        <dbReference type="EMBL" id="RAH82456.1"/>
    </source>
</evidence>
<dbReference type="RefSeq" id="XP_025528350.1">
    <property type="nucleotide sequence ID" value="XM_025673601.1"/>
</dbReference>
<dbReference type="OrthoDB" id="4153865at2759"/>
<dbReference type="AlphaFoldDB" id="A0A8T8X304"/>
<reference evidence="1 2" key="1">
    <citation type="submission" date="2018-02" db="EMBL/GenBank/DDBJ databases">
        <title>The genomes of Aspergillus section Nigri reveals drivers in fungal speciation.</title>
        <authorList>
            <consortium name="DOE Joint Genome Institute"/>
            <person name="Vesth T.C."/>
            <person name="Nybo J."/>
            <person name="Theobald S."/>
            <person name="Brandl J."/>
            <person name="Frisvad J.C."/>
            <person name="Nielsen K.F."/>
            <person name="Lyhne E.K."/>
            <person name="Kogle M.E."/>
            <person name="Kuo A."/>
            <person name="Riley R."/>
            <person name="Clum A."/>
            <person name="Nolan M."/>
            <person name="Lipzen A."/>
            <person name="Salamov A."/>
            <person name="Henrissat B."/>
            <person name="Wiebenga A."/>
            <person name="De vries R.P."/>
            <person name="Grigoriev I.V."/>
            <person name="Mortensen U.H."/>
            <person name="Andersen M.R."/>
            <person name="Baker S.E."/>
        </authorList>
    </citation>
    <scope>NUCLEOTIDE SEQUENCE [LARGE SCALE GENOMIC DNA]</scope>
    <source>
        <strain evidence="1 2">CBS 114.51</strain>
    </source>
</reference>
<dbReference type="EMBL" id="KZ824789">
    <property type="protein sequence ID" value="RAH82456.1"/>
    <property type="molecule type" value="Genomic_DNA"/>
</dbReference>
<accession>A0A8T8X304</accession>
<organism evidence="1 2">
    <name type="scientific">Aspergillus japonicus CBS 114.51</name>
    <dbReference type="NCBI Taxonomy" id="1448312"/>
    <lineage>
        <taxon>Eukaryota</taxon>
        <taxon>Fungi</taxon>
        <taxon>Dikarya</taxon>
        <taxon>Ascomycota</taxon>
        <taxon>Pezizomycotina</taxon>
        <taxon>Eurotiomycetes</taxon>
        <taxon>Eurotiomycetidae</taxon>
        <taxon>Eurotiales</taxon>
        <taxon>Aspergillaceae</taxon>
        <taxon>Aspergillus</taxon>
        <taxon>Aspergillus subgen. Circumdati</taxon>
    </lineage>
</organism>
<dbReference type="GeneID" id="37177293"/>
<name>A0A8T8X304_ASPJA</name>
<evidence type="ECO:0000313" key="2">
    <source>
        <dbReference type="Proteomes" id="UP000249497"/>
    </source>
</evidence>
<gene>
    <name evidence="1" type="ORF">BO86DRAFT_399095</name>
</gene>
<keyword evidence="2" id="KW-1185">Reference proteome</keyword>
<dbReference type="Proteomes" id="UP000249497">
    <property type="component" value="Unassembled WGS sequence"/>
</dbReference>
<sequence length="145" mass="16300">MLGDSLFSWFSFSKQEPTNSATWDATTASIQNHQFTSPNPPSTESVVTEQPDLQENMTLRGGDSGDLRRYSLLRMLLLVECTSDGMILRLDDDREMIIAHMAKTTQSCSRGTSNLHCRFSPKEATLIWRYSVAVTHPIGDSRFIP</sequence>